<organism evidence="2 3">
    <name type="scientific">Bimuria novae-zelandiae CBS 107.79</name>
    <dbReference type="NCBI Taxonomy" id="1447943"/>
    <lineage>
        <taxon>Eukaryota</taxon>
        <taxon>Fungi</taxon>
        <taxon>Dikarya</taxon>
        <taxon>Ascomycota</taxon>
        <taxon>Pezizomycotina</taxon>
        <taxon>Dothideomycetes</taxon>
        <taxon>Pleosporomycetidae</taxon>
        <taxon>Pleosporales</taxon>
        <taxon>Massarineae</taxon>
        <taxon>Didymosphaeriaceae</taxon>
        <taxon>Bimuria</taxon>
    </lineage>
</organism>
<evidence type="ECO:0000313" key="2">
    <source>
        <dbReference type="EMBL" id="KAF1973237.1"/>
    </source>
</evidence>
<dbReference type="InterPro" id="IPR039261">
    <property type="entry name" value="FNR_nucleotide-bd"/>
</dbReference>
<protein>
    <recommendedName>
        <fullName evidence="4">Ferric reductase NAD binding domain-containing protein</fullName>
    </recommendedName>
</protein>
<gene>
    <name evidence="2" type="ORF">BU23DRAFT_437456</name>
</gene>
<evidence type="ECO:0008006" key="4">
    <source>
        <dbReference type="Google" id="ProtNLM"/>
    </source>
</evidence>
<reference evidence="2" key="1">
    <citation type="journal article" date="2020" name="Stud. Mycol.">
        <title>101 Dothideomycetes genomes: a test case for predicting lifestyles and emergence of pathogens.</title>
        <authorList>
            <person name="Haridas S."/>
            <person name="Albert R."/>
            <person name="Binder M."/>
            <person name="Bloem J."/>
            <person name="Labutti K."/>
            <person name="Salamov A."/>
            <person name="Andreopoulos B."/>
            <person name="Baker S."/>
            <person name="Barry K."/>
            <person name="Bills G."/>
            <person name="Bluhm B."/>
            <person name="Cannon C."/>
            <person name="Castanera R."/>
            <person name="Culley D."/>
            <person name="Daum C."/>
            <person name="Ezra D."/>
            <person name="Gonzalez J."/>
            <person name="Henrissat B."/>
            <person name="Kuo A."/>
            <person name="Liang C."/>
            <person name="Lipzen A."/>
            <person name="Lutzoni F."/>
            <person name="Magnuson J."/>
            <person name="Mondo S."/>
            <person name="Nolan M."/>
            <person name="Ohm R."/>
            <person name="Pangilinan J."/>
            <person name="Park H.-J."/>
            <person name="Ramirez L."/>
            <person name="Alfaro M."/>
            <person name="Sun H."/>
            <person name="Tritt A."/>
            <person name="Yoshinaga Y."/>
            <person name="Zwiers L.-H."/>
            <person name="Turgeon B."/>
            <person name="Goodwin S."/>
            <person name="Spatafora J."/>
            <person name="Crous P."/>
            <person name="Grigoriev I."/>
        </authorList>
    </citation>
    <scope>NUCLEOTIDE SEQUENCE</scope>
    <source>
        <strain evidence="2">CBS 107.79</strain>
    </source>
</reference>
<dbReference type="GO" id="GO:0015677">
    <property type="term" value="P:copper ion import"/>
    <property type="evidence" value="ECO:0007669"/>
    <property type="project" value="TreeGrafter"/>
</dbReference>
<evidence type="ECO:0000313" key="3">
    <source>
        <dbReference type="Proteomes" id="UP000800036"/>
    </source>
</evidence>
<dbReference type="PANTHER" id="PTHR32361:SF26">
    <property type="entry name" value="FAD-BINDING 8 DOMAIN-CONTAINING PROTEIN-RELATED"/>
    <property type="match status" value="1"/>
</dbReference>
<feature type="non-terminal residue" evidence="2">
    <location>
        <position position="1"/>
    </location>
</feature>
<dbReference type="GO" id="GO:0006879">
    <property type="term" value="P:intracellular iron ion homeostasis"/>
    <property type="evidence" value="ECO:0007669"/>
    <property type="project" value="TreeGrafter"/>
</dbReference>
<dbReference type="GO" id="GO:0006826">
    <property type="term" value="P:iron ion transport"/>
    <property type="evidence" value="ECO:0007669"/>
    <property type="project" value="TreeGrafter"/>
</dbReference>
<dbReference type="AlphaFoldDB" id="A0A6A5VIQ5"/>
<dbReference type="EMBL" id="ML976682">
    <property type="protein sequence ID" value="KAF1973237.1"/>
    <property type="molecule type" value="Genomic_DNA"/>
</dbReference>
<keyword evidence="1" id="KW-0813">Transport</keyword>
<accession>A0A6A5VIQ5</accession>
<evidence type="ECO:0000256" key="1">
    <source>
        <dbReference type="ARBA" id="ARBA00022448"/>
    </source>
</evidence>
<dbReference type="PANTHER" id="PTHR32361">
    <property type="entry name" value="FERRIC/CUPRIC REDUCTASE TRANSMEMBRANE COMPONENT"/>
    <property type="match status" value="1"/>
</dbReference>
<dbReference type="GO" id="GO:0005886">
    <property type="term" value="C:plasma membrane"/>
    <property type="evidence" value="ECO:0007669"/>
    <property type="project" value="TreeGrafter"/>
</dbReference>
<dbReference type="SUPFAM" id="SSF52343">
    <property type="entry name" value="Ferredoxin reductase-like, C-terminal NADP-linked domain"/>
    <property type="match status" value="1"/>
</dbReference>
<dbReference type="Gene3D" id="3.40.50.80">
    <property type="entry name" value="Nucleotide-binding domain of ferredoxin-NADP reductase (FNR) module"/>
    <property type="match status" value="1"/>
</dbReference>
<dbReference type="OrthoDB" id="4494341at2759"/>
<dbReference type="GO" id="GO:0000293">
    <property type="term" value="F:ferric-chelate reductase activity"/>
    <property type="evidence" value="ECO:0007669"/>
    <property type="project" value="TreeGrafter"/>
</dbReference>
<sequence>KHITILVERNKGFSDAIFALSNATTLSAMIDGPYGRVQSLGHYDKVLLLASGIGVAAHLLHIRNLLEAHKDKSVRVRRVALTWFLE</sequence>
<keyword evidence="3" id="KW-1185">Reference proteome</keyword>
<dbReference type="Proteomes" id="UP000800036">
    <property type="component" value="Unassembled WGS sequence"/>
</dbReference>
<dbReference type="InterPro" id="IPR051410">
    <property type="entry name" value="Ferric/Cupric_Reductase"/>
</dbReference>
<feature type="non-terminal residue" evidence="2">
    <location>
        <position position="86"/>
    </location>
</feature>
<proteinExistence type="predicted"/>
<name>A0A6A5VIQ5_9PLEO</name>